<dbReference type="GO" id="GO:0019252">
    <property type="term" value="P:starch biosynthetic process"/>
    <property type="evidence" value="ECO:0007669"/>
    <property type="project" value="UniProtKB-UniPathway"/>
</dbReference>
<dbReference type="AlphaFoldDB" id="A0A1Y1HMM7"/>
<dbReference type="EC" id="2.4.1.21" evidence="4"/>
<dbReference type="Gene3D" id="3.40.50.2000">
    <property type="entry name" value="Glycogen Phosphorylase B"/>
    <property type="match status" value="2"/>
</dbReference>
<comment type="pathway">
    <text evidence="2">Glycan biosynthesis; starch biosynthesis.</text>
</comment>
<protein>
    <recommendedName>
        <fullName evidence="4">starch synthase</fullName>
        <ecNumber evidence="4">2.4.1.21</ecNumber>
    </recommendedName>
</protein>
<dbReference type="STRING" id="105231.A0A1Y1HMM7"/>
<accession>A0A1Y1HMM7</accession>
<keyword evidence="7" id="KW-0750">Starch biosynthesis</keyword>
<dbReference type="UniPathway" id="UPA00152"/>
<dbReference type="SUPFAM" id="SSF53756">
    <property type="entry name" value="UDP-Glycosyltransferase/glycogen phosphorylase"/>
    <property type="match status" value="1"/>
</dbReference>
<feature type="coiled-coil region" evidence="8">
    <location>
        <begin position="152"/>
        <end position="179"/>
    </location>
</feature>
<proteinExistence type="inferred from homology"/>
<evidence type="ECO:0000256" key="8">
    <source>
        <dbReference type="SAM" id="Coils"/>
    </source>
</evidence>
<keyword evidence="8" id="KW-0175">Coiled coil</keyword>
<dbReference type="EMBL" id="DF236953">
    <property type="protein sequence ID" value="GAQ77856.1"/>
    <property type="molecule type" value="Genomic_DNA"/>
</dbReference>
<comment type="similarity">
    <text evidence="3">Belongs to the glycosyltransferase 1 family. Bacterial/plant glycogen synthase subfamily.</text>
</comment>
<evidence type="ECO:0000256" key="5">
    <source>
        <dbReference type="ARBA" id="ARBA00022676"/>
    </source>
</evidence>
<evidence type="ECO:0000256" key="9">
    <source>
        <dbReference type="SAM" id="MobiDB-lite"/>
    </source>
</evidence>
<evidence type="ECO:0000256" key="7">
    <source>
        <dbReference type="ARBA" id="ARBA00022922"/>
    </source>
</evidence>
<evidence type="ECO:0000313" key="11">
    <source>
        <dbReference type="EMBL" id="GAQ77856.1"/>
    </source>
</evidence>
<feature type="compositionally biased region" description="Polar residues" evidence="9">
    <location>
        <begin position="98"/>
        <end position="109"/>
    </location>
</feature>
<keyword evidence="5" id="KW-0328">Glycosyltransferase</keyword>
<feature type="region of interest" description="Disordered" evidence="9">
    <location>
        <begin position="86"/>
        <end position="114"/>
    </location>
</feature>
<dbReference type="CDD" id="cd03791">
    <property type="entry name" value="GT5_Glycogen_synthase_DULL1-like"/>
    <property type="match status" value="1"/>
</dbReference>
<evidence type="ECO:0000259" key="10">
    <source>
        <dbReference type="Pfam" id="PF08323"/>
    </source>
</evidence>
<dbReference type="InterPro" id="IPR011835">
    <property type="entry name" value="GS/SS"/>
</dbReference>
<dbReference type="OrthoDB" id="2018403at2759"/>
<dbReference type="OMA" id="RNGFHIV"/>
<feature type="region of interest" description="Disordered" evidence="9">
    <location>
        <begin position="1"/>
        <end position="20"/>
    </location>
</feature>
<dbReference type="Pfam" id="PF08323">
    <property type="entry name" value="Glyco_transf_5"/>
    <property type="match status" value="1"/>
</dbReference>
<evidence type="ECO:0000313" key="12">
    <source>
        <dbReference type="Proteomes" id="UP000054558"/>
    </source>
</evidence>
<dbReference type="GO" id="GO:0009011">
    <property type="term" value="F:alpha-1,4-glucan glucosyltransferase (ADP-glucose donor) activity"/>
    <property type="evidence" value="ECO:0007669"/>
    <property type="project" value="UniProtKB-EC"/>
</dbReference>
<evidence type="ECO:0000256" key="3">
    <source>
        <dbReference type="ARBA" id="ARBA00010281"/>
    </source>
</evidence>
<keyword evidence="12" id="KW-1185">Reference proteome</keyword>
<dbReference type="GO" id="GO:0004373">
    <property type="term" value="F:alpha-1,4-glucan glucosyltransferase (UDP-glucose donor) activity"/>
    <property type="evidence" value="ECO:0007669"/>
    <property type="project" value="InterPro"/>
</dbReference>
<evidence type="ECO:0000256" key="6">
    <source>
        <dbReference type="ARBA" id="ARBA00022679"/>
    </source>
</evidence>
<evidence type="ECO:0000256" key="1">
    <source>
        <dbReference type="ARBA" id="ARBA00001478"/>
    </source>
</evidence>
<dbReference type="PANTHER" id="PTHR46083:SF3">
    <property type="entry name" value="UDP-GLYCOSYLTRANSFERASE SUPERFAMILY PROTEIN"/>
    <property type="match status" value="1"/>
</dbReference>
<evidence type="ECO:0000256" key="4">
    <source>
        <dbReference type="ARBA" id="ARBA00012588"/>
    </source>
</evidence>
<organism evidence="11 12">
    <name type="scientific">Klebsormidium nitens</name>
    <name type="common">Green alga</name>
    <name type="synonym">Ulothrix nitens</name>
    <dbReference type="NCBI Taxonomy" id="105231"/>
    <lineage>
        <taxon>Eukaryota</taxon>
        <taxon>Viridiplantae</taxon>
        <taxon>Streptophyta</taxon>
        <taxon>Klebsormidiophyceae</taxon>
        <taxon>Klebsormidiales</taxon>
        <taxon>Klebsormidiaceae</taxon>
        <taxon>Klebsormidium</taxon>
    </lineage>
</organism>
<keyword evidence="6" id="KW-0808">Transferase</keyword>
<comment type="catalytic activity">
    <reaction evidence="1">
        <text>[(1-&gt;4)-alpha-D-glucosyl](n) + ADP-alpha-D-glucose = [(1-&gt;4)-alpha-D-glucosyl](n+1) + ADP + H(+)</text>
        <dbReference type="Rhea" id="RHEA:18189"/>
        <dbReference type="Rhea" id="RHEA-COMP:9584"/>
        <dbReference type="Rhea" id="RHEA-COMP:9587"/>
        <dbReference type="ChEBI" id="CHEBI:15378"/>
        <dbReference type="ChEBI" id="CHEBI:15444"/>
        <dbReference type="ChEBI" id="CHEBI:57498"/>
        <dbReference type="ChEBI" id="CHEBI:456216"/>
        <dbReference type="EC" id="2.4.1.21"/>
    </reaction>
</comment>
<sequence>MCASQTTMGHKAIQSSSGQHNMGMAKVVGASPGEIAMIKSAHQLRLNVITKPTAISSLIGRSNVTDRPGLSNLGAKRHRLGRIQVSSQNGDTPLAKQTLETTSNPSDSEGIQVPGWNQKAPANTMDMMKLFNDAQQNMLYLNKQRLIAIEELQKAERDKELLLAKVSQLEAEVQAATGDKDVLGQRLKTAEGSIALAESRAGGGIFRVGDKRDPKADPPALWSSLILAIDNLLLGEIITRTQAAGLRELVQKRDMRIAEAFVDLRGQSAEAVAQGLLPLLDQKAQAGIHVIHVCTELAPVAETGTLAAKVMGLCRALRRKGNLVEVILPKYASLDMSVLDDLQEASRELHSYFDGEWHRNKIWTGVVFGIPVTLIDPQHPQQFFARETFYDYEDDFERFTYFSRAALEYVQKVGKQPDVLHLHNWQTAAIAPLFWDIFYNAGLQDTRIMFTCHDFKYQCTAPPEKLALCGLDHSQLNRPDRLQDNLDPSMINLLKGGIVYSNKVTTASQTYASDVKTNLGYGMEPTLQQHEAKIVGILSGLNDMVWNPERDPALSTSYSAEDPSGKDANRTSLREELNLPQEDVPLVGCIAPAVREKELELIRAALNTTLQQGGQFVIVGSSREPRVQVQLEDLALEFGVGSARVEIKWDDSLAHRLIAGSDILVCPAVYEPTNQLQIVALRYGALPVARQLYGQNDVLYDVDSARRGPDGPPGFPFASDEASDLTSQLSRALAKKVEHPDLWADWVKAAMRQDFTWDGKSSDDYLAAYYEIRRCA</sequence>
<reference evidence="11 12" key="1">
    <citation type="journal article" date="2014" name="Nat. Commun.">
        <title>Klebsormidium flaccidum genome reveals primary factors for plant terrestrial adaptation.</title>
        <authorList>
            <person name="Hori K."/>
            <person name="Maruyama F."/>
            <person name="Fujisawa T."/>
            <person name="Togashi T."/>
            <person name="Yamamoto N."/>
            <person name="Seo M."/>
            <person name="Sato S."/>
            <person name="Yamada T."/>
            <person name="Mori H."/>
            <person name="Tajima N."/>
            <person name="Moriyama T."/>
            <person name="Ikeuchi M."/>
            <person name="Watanabe M."/>
            <person name="Wada H."/>
            <person name="Kobayashi K."/>
            <person name="Saito M."/>
            <person name="Masuda T."/>
            <person name="Sasaki-Sekimoto Y."/>
            <person name="Mashiguchi K."/>
            <person name="Awai K."/>
            <person name="Shimojima M."/>
            <person name="Masuda S."/>
            <person name="Iwai M."/>
            <person name="Nobusawa T."/>
            <person name="Narise T."/>
            <person name="Kondo S."/>
            <person name="Saito H."/>
            <person name="Sato R."/>
            <person name="Murakawa M."/>
            <person name="Ihara Y."/>
            <person name="Oshima-Yamada Y."/>
            <person name="Ohtaka K."/>
            <person name="Satoh M."/>
            <person name="Sonobe K."/>
            <person name="Ishii M."/>
            <person name="Ohtani R."/>
            <person name="Kanamori-Sato M."/>
            <person name="Honoki R."/>
            <person name="Miyazaki D."/>
            <person name="Mochizuki H."/>
            <person name="Umetsu J."/>
            <person name="Higashi K."/>
            <person name="Shibata D."/>
            <person name="Kamiya Y."/>
            <person name="Sato N."/>
            <person name="Nakamura Y."/>
            <person name="Tabata S."/>
            <person name="Ida S."/>
            <person name="Kurokawa K."/>
            <person name="Ohta H."/>
        </authorList>
    </citation>
    <scope>NUCLEOTIDE SEQUENCE [LARGE SCALE GENOMIC DNA]</scope>
    <source>
        <strain evidence="11 12">NIES-2285</strain>
    </source>
</reference>
<dbReference type="PANTHER" id="PTHR46083">
    <property type="match status" value="1"/>
</dbReference>
<gene>
    <name evidence="11" type="ORF">KFL_000040550</name>
</gene>
<name>A0A1Y1HMM7_KLENI</name>
<dbReference type="NCBIfam" id="TIGR02095">
    <property type="entry name" value="glgA"/>
    <property type="match status" value="1"/>
</dbReference>
<feature type="domain" description="Starch synthase catalytic" evidence="10">
    <location>
        <begin position="289"/>
        <end position="528"/>
    </location>
</feature>
<dbReference type="InterPro" id="IPR013534">
    <property type="entry name" value="Starch_synth_cat_dom"/>
</dbReference>
<dbReference type="Proteomes" id="UP000054558">
    <property type="component" value="Unassembled WGS sequence"/>
</dbReference>
<evidence type="ECO:0000256" key="2">
    <source>
        <dbReference type="ARBA" id="ARBA00004727"/>
    </source>
</evidence>
<dbReference type="HAMAP" id="MF_00484">
    <property type="entry name" value="Glycogen_synth"/>
    <property type="match status" value="1"/>
</dbReference>